<dbReference type="RefSeq" id="WP_274943295.1">
    <property type="nucleotide sequence ID" value="NZ_JANWOI010000002.1"/>
</dbReference>
<evidence type="ECO:0000313" key="2">
    <source>
        <dbReference type="Proteomes" id="UP001141619"/>
    </source>
</evidence>
<comment type="caution">
    <text evidence="1">The sequence shown here is derived from an EMBL/GenBank/DDBJ whole genome shotgun (WGS) entry which is preliminary data.</text>
</comment>
<sequence length="226" mass="24537">MFAKVTSAVREFGLSDGLGYLVDQLLARRGWGGYSRYLLTAQPVPVAPGKLRPGKIEIVELMAGDPRLGDLPVEPDVLRARFAQGAICLAAVEEGRAVASAWFTFGAYDEDMVRCRFVLSPAGATAWDFDIYVAPEHRMGRTFARLWDGANAELRARGVTWSMSRISAYNAGSLKSHGRMGARVIGRAAFLSLGPVQLAWASVPPFLHLSFQKGGPDLRISAPDMP</sequence>
<keyword evidence="2" id="KW-1185">Reference proteome</keyword>
<dbReference type="Gene3D" id="3.40.630.30">
    <property type="match status" value="1"/>
</dbReference>
<protein>
    <submittedName>
        <fullName evidence="1">GNAT family N-acetyltransferase</fullName>
    </submittedName>
</protein>
<evidence type="ECO:0000313" key="1">
    <source>
        <dbReference type="EMBL" id="MDA5193595.1"/>
    </source>
</evidence>
<reference evidence="1" key="1">
    <citation type="submission" date="2022-08" db="EMBL/GenBank/DDBJ databases">
        <authorList>
            <person name="Vandamme P."/>
            <person name="Hettiarachchi A."/>
            <person name="Peeters C."/>
            <person name="Cnockaert M."/>
            <person name="Carlier A."/>
        </authorList>
    </citation>
    <scope>NUCLEOTIDE SEQUENCE</scope>
    <source>
        <strain evidence="1">LMG 31809</strain>
    </source>
</reference>
<dbReference type="EMBL" id="JANWOI010000002">
    <property type="protein sequence ID" value="MDA5193595.1"/>
    <property type="molecule type" value="Genomic_DNA"/>
</dbReference>
<proteinExistence type="predicted"/>
<name>A0A9X3TX34_9PROT</name>
<dbReference type="Proteomes" id="UP001141619">
    <property type="component" value="Unassembled WGS sequence"/>
</dbReference>
<dbReference type="InterPro" id="IPR016181">
    <property type="entry name" value="Acyl_CoA_acyltransferase"/>
</dbReference>
<gene>
    <name evidence="1" type="ORF">NYP16_06460</name>
</gene>
<dbReference type="SUPFAM" id="SSF55729">
    <property type="entry name" value="Acyl-CoA N-acyltransferases (Nat)"/>
    <property type="match status" value="1"/>
</dbReference>
<dbReference type="AlphaFoldDB" id="A0A9X3TX34"/>
<reference evidence="1" key="2">
    <citation type="journal article" date="2023" name="Syst. Appl. Microbiol.">
        <title>Govania unica gen. nov., sp. nov., a rare biosphere bacterium that represents a novel family in the class Alphaproteobacteria.</title>
        <authorList>
            <person name="Vandamme P."/>
            <person name="Peeters C."/>
            <person name="Hettiarachchi A."/>
            <person name="Cnockaert M."/>
            <person name="Carlier A."/>
        </authorList>
    </citation>
    <scope>NUCLEOTIDE SEQUENCE</scope>
    <source>
        <strain evidence="1">LMG 31809</strain>
    </source>
</reference>
<organism evidence="1 2">
    <name type="scientific">Govanella unica</name>
    <dbReference type="NCBI Taxonomy" id="2975056"/>
    <lineage>
        <taxon>Bacteria</taxon>
        <taxon>Pseudomonadati</taxon>
        <taxon>Pseudomonadota</taxon>
        <taxon>Alphaproteobacteria</taxon>
        <taxon>Emcibacterales</taxon>
        <taxon>Govanellaceae</taxon>
        <taxon>Govanella</taxon>
    </lineage>
</organism>
<accession>A0A9X3TX34</accession>